<dbReference type="InterPro" id="IPR006630">
    <property type="entry name" value="La_HTH"/>
</dbReference>
<dbReference type="PANTHER" id="PTHR22792">
    <property type="entry name" value="LUPUS LA PROTEIN-RELATED"/>
    <property type="match status" value="1"/>
</dbReference>
<feature type="compositionally biased region" description="Polar residues" evidence="3">
    <location>
        <begin position="126"/>
        <end position="136"/>
    </location>
</feature>
<dbReference type="EMBL" id="PYDT01000004">
    <property type="protein sequence ID" value="THU64668.1"/>
    <property type="molecule type" value="Genomic_DNA"/>
</dbReference>
<dbReference type="Pfam" id="PF05383">
    <property type="entry name" value="La"/>
    <property type="match status" value="1"/>
</dbReference>
<feature type="region of interest" description="Disordered" evidence="3">
    <location>
        <begin position="126"/>
        <end position="268"/>
    </location>
</feature>
<dbReference type="SMART" id="SM00715">
    <property type="entry name" value="LA"/>
    <property type="match status" value="1"/>
</dbReference>
<dbReference type="InterPro" id="IPR045180">
    <property type="entry name" value="La_dom_prot"/>
</dbReference>
<dbReference type="PANTHER" id="PTHR22792:SF132">
    <property type="entry name" value="LA-RELATED PROTEIN 1"/>
    <property type="match status" value="1"/>
</dbReference>
<dbReference type="InterPro" id="IPR036390">
    <property type="entry name" value="WH_DNA-bd_sf"/>
</dbReference>
<dbReference type="GO" id="GO:0005737">
    <property type="term" value="C:cytoplasm"/>
    <property type="evidence" value="ECO:0007669"/>
    <property type="project" value="UniProtKB-ARBA"/>
</dbReference>
<dbReference type="STRING" id="52838.A0A4S8JRH3"/>
<accession>A0A4S8JRH3</accession>
<keyword evidence="1 2" id="KW-0694">RNA-binding</keyword>
<reference evidence="5 6" key="1">
    <citation type="journal article" date="2019" name="Nat. Plants">
        <title>Genome sequencing of Musa balbisiana reveals subgenome evolution and function divergence in polyploid bananas.</title>
        <authorList>
            <person name="Yao X."/>
        </authorList>
    </citation>
    <scope>NUCLEOTIDE SEQUENCE [LARGE SCALE GENOMIC DNA]</scope>
    <source>
        <strain evidence="6">cv. DH-PKW</strain>
        <tissue evidence="5">Leaves</tissue>
    </source>
</reference>
<dbReference type="AlphaFoldDB" id="A0A4S8JRH3"/>
<evidence type="ECO:0000256" key="2">
    <source>
        <dbReference type="PROSITE-ProRule" id="PRU00332"/>
    </source>
</evidence>
<gene>
    <name evidence="5" type="ORF">C4D60_Mb01t28880</name>
</gene>
<evidence type="ECO:0000256" key="1">
    <source>
        <dbReference type="ARBA" id="ARBA00022884"/>
    </source>
</evidence>
<evidence type="ECO:0000259" key="4">
    <source>
        <dbReference type="PROSITE" id="PS50961"/>
    </source>
</evidence>
<dbReference type="SUPFAM" id="SSF46785">
    <property type="entry name" value="Winged helix' DNA-binding domain"/>
    <property type="match status" value="1"/>
</dbReference>
<feature type="region of interest" description="Disordered" evidence="3">
    <location>
        <begin position="1"/>
        <end position="72"/>
    </location>
</feature>
<keyword evidence="6" id="KW-1185">Reference proteome</keyword>
<feature type="compositionally biased region" description="Polar residues" evidence="3">
    <location>
        <begin position="186"/>
        <end position="207"/>
    </location>
</feature>
<comment type="caution">
    <text evidence="5">The sequence shown here is derived from an EMBL/GenBank/DDBJ whole genome shotgun (WGS) entry which is preliminary data.</text>
</comment>
<organism evidence="5 6">
    <name type="scientific">Musa balbisiana</name>
    <name type="common">Banana</name>
    <dbReference type="NCBI Taxonomy" id="52838"/>
    <lineage>
        <taxon>Eukaryota</taxon>
        <taxon>Viridiplantae</taxon>
        <taxon>Streptophyta</taxon>
        <taxon>Embryophyta</taxon>
        <taxon>Tracheophyta</taxon>
        <taxon>Spermatophyta</taxon>
        <taxon>Magnoliopsida</taxon>
        <taxon>Liliopsida</taxon>
        <taxon>Zingiberales</taxon>
        <taxon>Musaceae</taxon>
        <taxon>Musa</taxon>
    </lineage>
</organism>
<sequence>MSQASDPSPFSADAAWNPPPEPPERSSLPEETCDAAVGWRTAESEEHRNGGNAAGDRGWTPAWSVPANGASEAGPVMGADCWPSLPESASRASIRSSSLDSLMALSDGPAAAAALGSMIASSQMKLNAKSTNPISSQDHDDLGRQGPNSSPNLMKRRGGTGSSSAANHGPGASQEPHFISEIPSVSVDTFQGSSPQGIADHGNSNLGQHRRDEFLPQLQRGSNNQRSGYGDNKRGNAHHRRHGSRRDQEQGGYGWSGPRGFSGRDSHMLMPLPQQRGQSQPFIRAPPPPTTAPFVGMPPYFRPFVSPVGYPEFPSALYYLPPPPPTDTLRSMPFIAHQLPHMNPPAMFLPPADHQRFMLVKQIEYYFSPDNLCKDLFLRRNMDDQGWVPISLIASFNRVKQLTRDMPHILDAVRGSTVVEVQGEKIRKRGDWMKWMMPPTPNQYDLASGSQSPLTPGYDSVIAHMHTFGLDEGSSHHSMS</sequence>
<name>A0A4S8JRH3_MUSBA</name>
<dbReference type="GO" id="GO:0003723">
    <property type="term" value="F:RNA binding"/>
    <property type="evidence" value="ECO:0007669"/>
    <property type="project" value="UniProtKB-UniRule"/>
</dbReference>
<evidence type="ECO:0000256" key="3">
    <source>
        <dbReference type="SAM" id="MobiDB-lite"/>
    </source>
</evidence>
<feature type="domain" description="HTH La-type RNA-binding" evidence="4">
    <location>
        <begin position="349"/>
        <end position="438"/>
    </location>
</feature>
<evidence type="ECO:0000313" key="6">
    <source>
        <dbReference type="Proteomes" id="UP000317650"/>
    </source>
</evidence>
<feature type="compositionally biased region" description="Low complexity" evidence="3">
    <location>
        <begin position="1"/>
        <end position="15"/>
    </location>
</feature>
<dbReference type="Proteomes" id="UP000317650">
    <property type="component" value="Chromosome 1"/>
</dbReference>
<dbReference type="InterPro" id="IPR036388">
    <property type="entry name" value="WH-like_DNA-bd_sf"/>
</dbReference>
<dbReference type="FunFam" id="1.10.10.10:FF:000131">
    <property type="entry name" value="la-related protein 1B isoform X2"/>
    <property type="match status" value="1"/>
</dbReference>
<evidence type="ECO:0000313" key="5">
    <source>
        <dbReference type="EMBL" id="THU64668.1"/>
    </source>
</evidence>
<dbReference type="CDD" id="cd07323">
    <property type="entry name" value="LAM"/>
    <property type="match status" value="1"/>
</dbReference>
<protein>
    <recommendedName>
        <fullName evidence="4">HTH La-type RNA-binding domain-containing protein</fullName>
    </recommendedName>
</protein>
<proteinExistence type="predicted"/>
<dbReference type="PROSITE" id="PS50961">
    <property type="entry name" value="HTH_LA"/>
    <property type="match status" value="1"/>
</dbReference>
<dbReference type="Gene3D" id="1.10.10.10">
    <property type="entry name" value="Winged helix-like DNA-binding domain superfamily/Winged helix DNA-binding domain"/>
    <property type="match status" value="1"/>
</dbReference>
<feature type="compositionally biased region" description="Basic residues" evidence="3">
    <location>
        <begin position="235"/>
        <end position="244"/>
    </location>
</feature>